<proteinExistence type="predicted"/>
<gene>
    <name evidence="1" type="ORF">BEMITA_LOCUS281</name>
</gene>
<sequence length="285" mass="32300">MEEISGYLATAHSDRLQHSQLLLSQLLTAATRSSRIFTHFPASLSNAMIPVKSFALLCLWPALQAWQIPESCDYISLYREMGCTPIFESGKECPVAYNCDKFTKVDPKSCYYNGNTYQKGYQLNDTETMDHCHYHCRCSFFKRDSYPQTAHAEWACALGECFFLPEKGCVINQYNSLKDCCRNRTYCEGVDPKPAITCAYKGVTYIEGQIMYDETKCKRCICNADFKDTLEGPSCETQRCGTMLHNMQACERAAYQSTIRALIVVAQLKLNALSQLTPLSQIQNN</sequence>
<dbReference type="Proteomes" id="UP001152759">
    <property type="component" value="Chromosome 1"/>
</dbReference>
<dbReference type="AlphaFoldDB" id="A0A9N9ZYN0"/>
<reference evidence="1" key="1">
    <citation type="submission" date="2021-12" db="EMBL/GenBank/DDBJ databases">
        <authorList>
            <person name="King R."/>
        </authorList>
    </citation>
    <scope>NUCLEOTIDE SEQUENCE</scope>
</reference>
<protein>
    <recommendedName>
        <fullName evidence="3">VWFC domain-containing protein</fullName>
    </recommendedName>
</protein>
<evidence type="ECO:0008006" key="3">
    <source>
        <dbReference type="Google" id="ProtNLM"/>
    </source>
</evidence>
<name>A0A9N9ZYN0_BEMTA</name>
<keyword evidence="2" id="KW-1185">Reference proteome</keyword>
<dbReference type="EMBL" id="OU963862">
    <property type="protein sequence ID" value="CAH0380533.1"/>
    <property type="molecule type" value="Genomic_DNA"/>
</dbReference>
<accession>A0A9N9ZYN0</accession>
<evidence type="ECO:0000313" key="1">
    <source>
        <dbReference type="EMBL" id="CAH0380533.1"/>
    </source>
</evidence>
<organism evidence="1 2">
    <name type="scientific">Bemisia tabaci</name>
    <name type="common">Sweetpotato whitefly</name>
    <name type="synonym">Aleurodes tabaci</name>
    <dbReference type="NCBI Taxonomy" id="7038"/>
    <lineage>
        <taxon>Eukaryota</taxon>
        <taxon>Metazoa</taxon>
        <taxon>Ecdysozoa</taxon>
        <taxon>Arthropoda</taxon>
        <taxon>Hexapoda</taxon>
        <taxon>Insecta</taxon>
        <taxon>Pterygota</taxon>
        <taxon>Neoptera</taxon>
        <taxon>Paraneoptera</taxon>
        <taxon>Hemiptera</taxon>
        <taxon>Sternorrhyncha</taxon>
        <taxon>Aleyrodoidea</taxon>
        <taxon>Aleyrodidae</taxon>
        <taxon>Aleyrodinae</taxon>
        <taxon>Bemisia</taxon>
    </lineage>
</organism>
<evidence type="ECO:0000313" key="2">
    <source>
        <dbReference type="Proteomes" id="UP001152759"/>
    </source>
</evidence>